<evidence type="ECO:0000313" key="2">
    <source>
        <dbReference type="EMBL" id="MBB6122258.1"/>
    </source>
</evidence>
<organism evidence="2 3">
    <name type="scientific">Nocardiopsis algeriensis</name>
    <dbReference type="NCBI Taxonomy" id="1478215"/>
    <lineage>
        <taxon>Bacteria</taxon>
        <taxon>Bacillati</taxon>
        <taxon>Actinomycetota</taxon>
        <taxon>Actinomycetes</taxon>
        <taxon>Streptosporangiales</taxon>
        <taxon>Nocardiopsidaceae</taxon>
        <taxon>Nocardiopsis</taxon>
    </lineage>
</organism>
<reference evidence="2 3" key="1">
    <citation type="submission" date="2020-08" db="EMBL/GenBank/DDBJ databases">
        <title>Genomic Encyclopedia of Type Strains, Phase III (KMG-III): the genomes of soil and plant-associated and newly described type strains.</title>
        <authorList>
            <person name="Whitman W."/>
        </authorList>
    </citation>
    <scope>NUCLEOTIDE SEQUENCE [LARGE SCALE GENOMIC DNA]</scope>
    <source>
        <strain evidence="2 3">CECT 8712</strain>
    </source>
</reference>
<sequence>MRRALDEHSAAEIVRLLRRMVPHLDQMSIGNMAGLAQSTVSRIEAGRSLGMERSLQALEALGASTGHRSVEYVSSDGMQARDSSLGQLPGGGVSHPSRTGPLREARTGTTPERVSRPAGLRPHIERAFAQETVTIDFAGFSGETLHGALQEPLDLVREGRMSPQSIHIRILVPDLSDPVGLPVRADTREDDPQVRARMRRIMHRHTQGVEDVVRELEHLGIVPEARVEIRVYRSVPMFKIYIINGKEVFFGYYPVKENVVLLGHEKIEIHDLMGRDSTLFRYIDDGNPLSIESQYVNQTKMWFTSIWDFFSKEPAE</sequence>
<feature type="region of interest" description="Disordered" evidence="1">
    <location>
        <begin position="80"/>
        <end position="116"/>
    </location>
</feature>
<dbReference type="EMBL" id="JACHJO010000020">
    <property type="protein sequence ID" value="MBB6122258.1"/>
    <property type="molecule type" value="Genomic_DNA"/>
</dbReference>
<name>A0A841J160_9ACTN</name>
<dbReference type="Proteomes" id="UP000536604">
    <property type="component" value="Unassembled WGS sequence"/>
</dbReference>
<evidence type="ECO:0000256" key="1">
    <source>
        <dbReference type="SAM" id="MobiDB-lite"/>
    </source>
</evidence>
<dbReference type="RefSeq" id="WP_221443290.1">
    <property type="nucleotide sequence ID" value="NZ_JACHJO010000020.1"/>
</dbReference>
<protein>
    <recommendedName>
        <fullName evidence="4">Helix-turn-helix protein</fullName>
    </recommendedName>
</protein>
<keyword evidence="3" id="KW-1185">Reference proteome</keyword>
<comment type="caution">
    <text evidence="2">The sequence shown here is derived from an EMBL/GenBank/DDBJ whole genome shotgun (WGS) entry which is preliminary data.</text>
</comment>
<gene>
    <name evidence="2" type="ORF">FHS13_004247</name>
</gene>
<accession>A0A841J160</accession>
<evidence type="ECO:0008006" key="4">
    <source>
        <dbReference type="Google" id="ProtNLM"/>
    </source>
</evidence>
<dbReference type="InterPro" id="IPR001387">
    <property type="entry name" value="Cro/C1-type_HTH"/>
</dbReference>
<proteinExistence type="predicted"/>
<dbReference type="CDD" id="cd00093">
    <property type="entry name" value="HTH_XRE"/>
    <property type="match status" value="1"/>
</dbReference>
<dbReference type="AlphaFoldDB" id="A0A841J160"/>
<evidence type="ECO:0000313" key="3">
    <source>
        <dbReference type="Proteomes" id="UP000536604"/>
    </source>
</evidence>